<dbReference type="PANTHER" id="PTHR34700">
    <property type="entry name" value="POTASSIUM BINDING PROTEIN KBP"/>
    <property type="match status" value="1"/>
</dbReference>
<sequence>MNTTINAKFIKMVKSKYQEVLDLGEQLNVQNGDVQEENGVLKINGTTQTQYEKNILWDKIKQIGGENPSDIQADIKVADSSIYHKHTVKKGESLSKIAKHYYKDPMKYTAIFEANRSILKNPDVIHPDQELIIPNI</sequence>
<dbReference type="InterPro" id="IPR036779">
    <property type="entry name" value="LysM_dom_sf"/>
</dbReference>
<proteinExistence type="predicted"/>
<organism evidence="2 3">
    <name type="scientific">Aquimarina intermedia</name>
    <dbReference type="NCBI Taxonomy" id="350814"/>
    <lineage>
        <taxon>Bacteria</taxon>
        <taxon>Pseudomonadati</taxon>
        <taxon>Bacteroidota</taxon>
        <taxon>Flavobacteriia</taxon>
        <taxon>Flavobacteriales</taxon>
        <taxon>Flavobacteriaceae</taxon>
        <taxon>Aquimarina</taxon>
    </lineage>
</organism>
<dbReference type="SMART" id="SM00257">
    <property type="entry name" value="LysM"/>
    <property type="match status" value="1"/>
</dbReference>
<feature type="domain" description="LysM" evidence="1">
    <location>
        <begin position="84"/>
        <end position="133"/>
    </location>
</feature>
<dbReference type="Proteomes" id="UP000324376">
    <property type="component" value="Unassembled WGS sequence"/>
</dbReference>
<gene>
    <name evidence="2" type="ORF">BD809_103244</name>
</gene>
<evidence type="ECO:0000259" key="1">
    <source>
        <dbReference type="PROSITE" id="PS51782"/>
    </source>
</evidence>
<name>A0A5S5CA24_9FLAO</name>
<dbReference type="SUPFAM" id="SSF54106">
    <property type="entry name" value="LysM domain"/>
    <property type="match status" value="1"/>
</dbReference>
<dbReference type="PROSITE" id="PS51782">
    <property type="entry name" value="LYSM"/>
    <property type="match status" value="1"/>
</dbReference>
<dbReference type="CDD" id="cd00118">
    <property type="entry name" value="LysM"/>
    <property type="match status" value="1"/>
</dbReference>
<dbReference type="Pfam" id="PF01476">
    <property type="entry name" value="LysM"/>
    <property type="match status" value="1"/>
</dbReference>
<dbReference type="InterPro" id="IPR052196">
    <property type="entry name" value="Bact_Kbp"/>
</dbReference>
<dbReference type="EMBL" id="VNHU01000003">
    <property type="protein sequence ID" value="TYP75180.1"/>
    <property type="molecule type" value="Genomic_DNA"/>
</dbReference>
<dbReference type="AlphaFoldDB" id="A0A5S5CA24"/>
<dbReference type="PANTHER" id="PTHR34700:SF4">
    <property type="entry name" value="PHAGE-LIKE ELEMENT PBSX PROTEIN XKDP"/>
    <property type="match status" value="1"/>
</dbReference>
<dbReference type="InterPro" id="IPR018392">
    <property type="entry name" value="LysM"/>
</dbReference>
<accession>A0A5S5CA24</accession>
<reference evidence="2 3" key="1">
    <citation type="submission" date="2019-07" db="EMBL/GenBank/DDBJ databases">
        <title>Genomic Encyclopedia of Archaeal and Bacterial Type Strains, Phase II (KMG-II): from individual species to whole genera.</title>
        <authorList>
            <person name="Goeker M."/>
        </authorList>
    </citation>
    <scope>NUCLEOTIDE SEQUENCE [LARGE SCALE GENOMIC DNA]</scope>
    <source>
        <strain evidence="2 3">DSM 17527</strain>
    </source>
</reference>
<evidence type="ECO:0000313" key="2">
    <source>
        <dbReference type="EMBL" id="TYP75180.1"/>
    </source>
</evidence>
<dbReference type="Gene3D" id="3.10.350.10">
    <property type="entry name" value="LysM domain"/>
    <property type="match status" value="1"/>
</dbReference>
<comment type="caution">
    <text evidence="2">The sequence shown here is derived from an EMBL/GenBank/DDBJ whole genome shotgun (WGS) entry which is preliminary data.</text>
</comment>
<evidence type="ECO:0000313" key="3">
    <source>
        <dbReference type="Proteomes" id="UP000324376"/>
    </source>
</evidence>
<protein>
    <submittedName>
        <fullName evidence="2">LysM domain-containing protein</fullName>
    </submittedName>
</protein>
<keyword evidence="3" id="KW-1185">Reference proteome</keyword>